<name>A0A914XT93_9BILA</name>
<accession>A0A914XT93</accession>
<dbReference type="Gene3D" id="3.40.30.10">
    <property type="entry name" value="Glutaredoxin"/>
    <property type="match status" value="1"/>
</dbReference>
<proteinExistence type="predicted"/>
<evidence type="ECO:0000259" key="1">
    <source>
        <dbReference type="PROSITE" id="PS51352"/>
    </source>
</evidence>
<dbReference type="InterPro" id="IPR036249">
    <property type="entry name" value="Thioredoxin-like_sf"/>
</dbReference>
<dbReference type="InterPro" id="IPR012336">
    <property type="entry name" value="Thioredoxin-like_fold"/>
</dbReference>
<dbReference type="GO" id="GO:0007600">
    <property type="term" value="P:sensory perception"/>
    <property type="evidence" value="ECO:0007669"/>
    <property type="project" value="InterPro"/>
</dbReference>
<dbReference type="InterPro" id="IPR013766">
    <property type="entry name" value="Thioredoxin_domain"/>
</dbReference>
<dbReference type="PROSITE" id="PS51352">
    <property type="entry name" value="THIOREDOXIN_2"/>
    <property type="match status" value="1"/>
</dbReference>
<reference evidence="3" key="1">
    <citation type="submission" date="2022-11" db="UniProtKB">
        <authorList>
            <consortium name="WormBaseParasite"/>
        </authorList>
    </citation>
    <scope>IDENTIFICATION</scope>
</reference>
<dbReference type="Proteomes" id="UP000887566">
    <property type="component" value="Unplaced"/>
</dbReference>
<feature type="domain" description="Thioredoxin" evidence="1">
    <location>
        <begin position="13"/>
        <end position="167"/>
    </location>
</feature>
<dbReference type="WBParaSite" id="PSAMB.scaffold986size37625.g10400.t1">
    <property type="protein sequence ID" value="PSAMB.scaffold986size37625.g10400.t1"/>
    <property type="gene ID" value="PSAMB.scaffold986size37625.g10400"/>
</dbReference>
<dbReference type="InterPro" id="IPR029519">
    <property type="entry name" value="RdCVF2"/>
</dbReference>
<protein>
    <submittedName>
        <fullName evidence="3">Thioredoxin domain-containing protein</fullName>
    </submittedName>
</protein>
<keyword evidence="2" id="KW-1185">Reference proteome</keyword>
<sequence length="169" mass="19559">MASRMFRPIVRGLSTSTPRSSFLKGTELYRKDGSSVKADEHLKNKVIALYFSAGWCRSCRMFTPKLKKFYEEIAGKNKENLEVVWVSRDKTAEDQVQYFQEHQGDWVYIKFGSPLIKELLEKYDVKTIPALRVVDKEGKVLVENARNEVEENSSGDKAVKLFKEWKGKK</sequence>
<dbReference type="GO" id="GO:0045494">
    <property type="term" value="P:photoreceptor cell maintenance"/>
    <property type="evidence" value="ECO:0007669"/>
    <property type="project" value="InterPro"/>
</dbReference>
<dbReference type="AlphaFoldDB" id="A0A914XT93"/>
<evidence type="ECO:0000313" key="3">
    <source>
        <dbReference type="WBParaSite" id="PSAMB.scaffold986size37625.g10400.t1"/>
    </source>
</evidence>
<organism evidence="2 3">
    <name type="scientific">Plectus sambesii</name>
    <dbReference type="NCBI Taxonomy" id="2011161"/>
    <lineage>
        <taxon>Eukaryota</taxon>
        <taxon>Metazoa</taxon>
        <taxon>Ecdysozoa</taxon>
        <taxon>Nematoda</taxon>
        <taxon>Chromadorea</taxon>
        <taxon>Plectida</taxon>
        <taxon>Plectina</taxon>
        <taxon>Plectoidea</taxon>
        <taxon>Plectidae</taxon>
        <taxon>Plectus</taxon>
    </lineage>
</organism>
<dbReference type="PANTHER" id="PTHR46762">
    <property type="entry name" value="NUCLEOREDOXIN-LIKE PROTEIN 2"/>
    <property type="match status" value="1"/>
</dbReference>
<evidence type="ECO:0000313" key="2">
    <source>
        <dbReference type="Proteomes" id="UP000887566"/>
    </source>
</evidence>
<dbReference type="SUPFAM" id="SSF52833">
    <property type="entry name" value="Thioredoxin-like"/>
    <property type="match status" value="1"/>
</dbReference>
<dbReference type="PANTHER" id="PTHR46762:SF1">
    <property type="entry name" value="NUCLEOREDOXIN-LIKE PROTEIN 2"/>
    <property type="match status" value="1"/>
</dbReference>
<dbReference type="CDD" id="cd02964">
    <property type="entry name" value="TryX_like_family"/>
    <property type="match status" value="1"/>
</dbReference>
<dbReference type="Pfam" id="PF13905">
    <property type="entry name" value="Thioredoxin_8"/>
    <property type="match status" value="1"/>
</dbReference>